<dbReference type="AlphaFoldDB" id="A0A1X2GPG7"/>
<dbReference type="InterPro" id="IPR011990">
    <property type="entry name" value="TPR-like_helical_dom_sf"/>
</dbReference>
<accession>A0A1X2GPG7</accession>
<comment type="similarity">
    <text evidence="1">Belongs to the sel-1 family.</text>
</comment>
<reference evidence="2 3" key="1">
    <citation type="submission" date="2016-07" db="EMBL/GenBank/DDBJ databases">
        <title>Pervasive Adenine N6-methylation of Active Genes in Fungi.</title>
        <authorList>
            <consortium name="DOE Joint Genome Institute"/>
            <person name="Mondo S.J."/>
            <person name="Dannebaum R.O."/>
            <person name="Kuo R.C."/>
            <person name="Labutti K."/>
            <person name="Haridas S."/>
            <person name="Kuo A."/>
            <person name="Salamov A."/>
            <person name="Ahrendt S.R."/>
            <person name="Lipzen A."/>
            <person name="Sullivan W."/>
            <person name="Andreopoulos W.B."/>
            <person name="Clum A."/>
            <person name="Lindquist E."/>
            <person name="Daum C."/>
            <person name="Ramamoorthy G.K."/>
            <person name="Gryganskyi A."/>
            <person name="Culley D."/>
            <person name="Magnuson J.K."/>
            <person name="James T.Y."/>
            <person name="O'Malley M.A."/>
            <person name="Stajich J.E."/>
            <person name="Spatafora J.W."/>
            <person name="Visel A."/>
            <person name="Grigoriev I.V."/>
        </authorList>
    </citation>
    <scope>NUCLEOTIDE SEQUENCE [LARGE SCALE GENOMIC DNA]</scope>
    <source>
        <strain evidence="2 3">NRRL 3301</strain>
    </source>
</reference>
<dbReference type="PANTHER" id="PTHR11102:SF160">
    <property type="entry name" value="ERAD-ASSOCIATED E3 UBIQUITIN-PROTEIN LIGASE COMPONENT HRD3"/>
    <property type="match status" value="1"/>
</dbReference>
<dbReference type="Pfam" id="PF08238">
    <property type="entry name" value="Sel1"/>
    <property type="match status" value="5"/>
</dbReference>
<gene>
    <name evidence="2" type="ORF">DM01DRAFT_1205515</name>
</gene>
<dbReference type="PANTHER" id="PTHR11102">
    <property type="entry name" value="SEL-1-LIKE PROTEIN"/>
    <property type="match status" value="1"/>
</dbReference>
<dbReference type="InterPro" id="IPR006597">
    <property type="entry name" value="Sel1-like"/>
</dbReference>
<name>A0A1X2GPG7_9FUNG</name>
<dbReference type="InterPro" id="IPR050767">
    <property type="entry name" value="Sel1_AlgK"/>
</dbReference>
<evidence type="ECO:0000256" key="1">
    <source>
        <dbReference type="ARBA" id="ARBA00038101"/>
    </source>
</evidence>
<sequence>MTSLQQLLDGVSPELHSHKVLELIKSSDISSNPSLFYHAIQYLRIKAIKGDVDAKLKLSTLLDGDSIPINGLLWQPIVDHREADLWSKTVFDRRLATAIAPCLALVEADVLLSQTTPFRLMDKVLTFADQSTPPSPEGELTSDSKQLATVANMAYLVGLLSLKGIALPKDTDQAIRYFNKASSLDHDEATYQLAVMMDDAYNYPDMYDHQRSVTLFEQLVSRRGKRRSSNHMPAPPNANHQLEARAAVRLARAYFEGDQQGDHRDMDKAYRYARKVAEHSGEKYCQYIVGDILLQKNDVHQAVFWLTQAGQQGFPLAIETLARVHFEGVPPEFKKDHAAAHEWCIKGDEIWPSGIGYCQTVLGDCYRQGLGVPKDQLKSFEYYQKAASQQDSPQNYALFQLAEMFYHGDDNWIQNIPVAKDYYQAAAKGQYEPAKQRLQQIEQDERQQLELERMPKKQAKPWSLMSLFIGRRRVHA</sequence>
<dbReference type="SMART" id="SM00671">
    <property type="entry name" value="SEL1"/>
    <property type="match status" value="5"/>
</dbReference>
<protein>
    <submittedName>
        <fullName evidence="2">HCP-like protein</fullName>
    </submittedName>
</protein>
<dbReference type="EMBL" id="MCGT01000006">
    <property type="protein sequence ID" value="ORX58723.1"/>
    <property type="molecule type" value="Genomic_DNA"/>
</dbReference>
<organism evidence="2 3">
    <name type="scientific">Hesseltinella vesiculosa</name>
    <dbReference type="NCBI Taxonomy" id="101127"/>
    <lineage>
        <taxon>Eukaryota</taxon>
        <taxon>Fungi</taxon>
        <taxon>Fungi incertae sedis</taxon>
        <taxon>Mucoromycota</taxon>
        <taxon>Mucoromycotina</taxon>
        <taxon>Mucoromycetes</taxon>
        <taxon>Mucorales</taxon>
        <taxon>Cunninghamellaceae</taxon>
        <taxon>Hesseltinella</taxon>
    </lineage>
</organism>
<dbReference type="STRING" id="101127.A0A1X2GPG7"/>
<dbReference type="SUPFAM" id="SSF81901">
    <property type="entry name" value="HCP-like"/>
    <property type="match status" value="2"/>
</dbReference>
<dbReference type="Gene3D" id="1.25.40.10">
    <property type="entry name" value="Tetratricopeptide repeat domain"/>
    <property type="match status" value="2"/>
</dbReference>
<keyword evidence="3" id="KW-1185">Reference proteome</keyword>
<evidence type="ECO:0000313" key="3">
    <source>
        <dbReference type="Proteomes" id="UP000242146"/>
    </source>
</evidence>
<dbReference type="Proteomes" id="UP000242146">
    <property type="component" value="Unassembled WGS sequence"/>
</dbReference>
<evidence type="ECO:0000313" key="2">
    <source>
        <dbReference type="EMBL" id="ORX58723.1"/>
    </source>
</evidence>
<comment type="caution">
    <text evidence="2">The sequence shown here is derived from an EMBL/GenBank/DDBJ whole genome shotgun (WGS) entry which is preliminary data.</text>
</comment>
<proteinExistence type="inferred from homology"/>
<dbReference type="OrthoDB" id="2384430at2759"/>